<dbReference type="CDD" id="cd07821">
    <property type="entry name" value="PYR_PYL_RCAR_like"/>
    <property type="match status" value="1"/>
</dbReference>
<name>A0A4Y9ER52_9SPHN</name>
<dbReference type="InterPro" id="IPR023393">
    <property type="entry name" value="START-like_dom_sf"/>
</dbReference>
<dbReference type="RefSeq" id="WP_135244830.1">
    <property type="nucleotide sequence ID" value="NZ_SIHO01000001.1"/>
</dbReference>
<dbReference type="Proteomes" id="UP000297737">
    <property type="component" value="Unassembled WGS sequence"/>
</dbReference>
<proteinExistence type="predicted"/>
<dbReference type="AlphaFoldDB" id="A0A4Y9ER52"/>
<dbReference type="Gene3D" id="3.30.530.20">
    <property type="match status" value="1"/>
</dbReference>
<comment type="caution">
    <text evidence="1">The sequence shown here is derived from an EMBL/GenBank/DDBJ whole genome shotgun (WGS) entry which is preliminary data.</text>
</comment>
<dbReference type="Pfam" id="PF10604">
    <property type="entry name" value="Polyketide_cyc2"/>
    <property type="match status" value="1"/>
</dbReference>
<dbReference type="SUPFAM" id="SSF55961">
    <property type="entry name" value="Bet v1-like"/>
    <property type="match status" value="1"/>
</dbReference>
<protein>
    <submittedName>
        <fullName evidence="1">SRPBCC family protein</fullName>
    </submittedName>
</protein>
<gene>
    <name evidence="1" type="ORF">EUV02_03580</name>
</gene>
<keyword evidence="2" id="KW-1185">Reference proteome</keyword>
<dbReference type="InterPro" id="IPR019587">
    <property type="entry name" value="Polyketide_cyclase/dehydratase"/>
</dbReference>
<dbReference type="EMBL" id="SIHO01000001">
    <property type="protein sequence ID" value="TFU06106.1"/>
    <property type="molecule type" value="Genomic_DNA"/>
</dbReference>
<reference evidence="1 2" key="1">
    <citation type="submission" date="2019-02" db="EMBL/GenBank/DDBJ databases">
        <title>Polymorphobacter sp. isolated from the lake at the Tibet of China.</title>
        <authorList>
            <person name="Li A."/>
        </authorList>
    </citation>
    <scope>NUCLEOTIDE SEQUENCE [LARGE SCALE GENOMIC DNA]</scope>
    <source>
        <strain evidence="1 2">DJ1R-1</strain>
    </source>
</reference>
<accession>A0A4Y9ER52</accession>
<evidence type="ECO:0000313" key="1">
    <source>
        <dbReference type="EMBL" id="TFU06106.1"/>
    </source>
</evidence>
<dbReference type="OrthoDB" id="1364128at2"/>
<sequence>MASICHEITIEVAADRIWDAVRDVGALHSRLVPGFVITTDMINGANPPTRVVTFANGTVLKERIVACDSYARRLVWSIEDASVVHHNGAIQVFANGSDRSTVVWTADVLPDTLAEPFGGFMTTGLAVMKSQLESC</sequence>
<evidence type="ECO:0000313" key="2">
    <source>
        <dbReference type="Proteomes" id="UP000297737"/>
    </source>
</evidence>
<organism evidence="1 2">
    <name type="scientific">Glacieibacterium arshaanense</name>
    <dbReference type="NCBI Taxonomy" id="2511025"/>
    <lineage>
        <taxon>Bacteria</taxon>
        <taxon>Pseudomonadati</taxon>
        <taxon>Pseudomonadota</taxon>
        <taxon>Alphaproteobacteria</taxon>
        <taxon>Sphingomonadales</taxon>
        <taxon>Sphingosinicellaceae</taxon>
        <taxon>Glacieibacterium</taxon>
    </lineage>
</organism>